<dbReference type="Proteomes" id="UP000799444">
    <property type="component" value="Unassembled WGS sequence"/>
</dbReference>
<accession>A0A9P4US73</accession>
<organism evidence="1 2">
    <name type="scientific">Polyplosphaeria fusca</name>
    <dbReference type="NCBI Taxonomy" id="682080"/>
    <lineage>
        <taxon>Eukaryota</taxon>
        <taxon>Fungi</taxon>
        <taxon>Dikarya</taxon>
        <taxon>Ascomycota</taxon>
        <taxon>Pezizomycotina</taxon>
        <taxon>Dothideomycetes</taxon>
        <taxon>Pleosporomycetidae</taxon>
        <taxon>Pleosporales</taxon>
        <taxon>Tetraplosphaeriaceae</taxon>
        <taxon>Polyplosphaeria</taxon>
    </lineage>
</organism>
<proteinExistence type="predicted"/>
<keyword evidence="2" id="KW-1185">Reference proteome</keyword>
<reference evidence="1" key="1">
    <citation type="journal article" date="2020" name="Stud. Mycol.">
        <title>101 Dothideomycetes genomes: a test case for predicting lifestyles and emergence of pathogens.</title>
        <authorList>
            <person name="Haridas S."/>
            <person name="Albert R."/>
            <person name="Binder M."/>
            <person name="Bloem J."/>
            <person name="Labutti K."/>
            <person name="Salamov A."/>
            <person name="Andreopoulos B."/>
            <person name="Baker S."/>
            <person name="Barry K."/>
            <person name="Bills G."/>
            <person name="Bluhm B."/>
            <person name="Cannon C."/>
            <person name="Castanera R."/>
            <person name="Culley D."/>
            <person name="Daum C."/>
            <person name="Ezra D."/>
            <person name="Gonzalez J."/>
            <person name="Henrissat B."/>
            <person name="Kuo A."/>
            <person name="Liang C."/>
            <person name="Lipzen A."/>
            <person name="Lutzoni F."/>
            <person name="Magnuson J."/>
            <person name="Mondo S."/>
            <person name="Nolan M."/>
            <person name="Ohm R."/>
            <person name="Pangilinan J."/>
            <person name="Park H.-J."/>
            <person name="Ramirez L."/>
            <person name="Alfaro M."/>
            <person name="Sun H."/>
            <person name="Tritt A."/>
            <person name="Yoshinaga Y."/>
            <person name="Zwiers L.-H."/>
            <person name="Turgeon B."/>
            <person name="Goodwin S."/>
            <person name="Spatafora J."/>
            <person name="Crous P."/>
            <person name="Grigoriev I."/>
        </authorList>
    </citation>
    <scope>NUCLEOTIDE SEQUENCE</scope>
    <source>
        <strain evidence="1">CBS 125425</strain>
    </source>
</reference>
<sequence>MFTGSETTFASGALMIEKLNHKEYFKIPSAIAQRAIDRWSKFLAQEPYQQGLQTKWLIRRENINRDNSQGPYNFAWLERK</sequence>
<gene>
    <name evidence="1" type="ORF">EJ04DRAFT_571279</name>
</gene>
<dbReference type="OrthoDB" id="3549465at2759"/>
<dbReference type="EMBL" id="ML996498">
    <property type="protein sequence ID" value="KAF2726432.1"/>
    <property type="molecule type" value="Genomic_DNA"/>
</dbReference>
<protein>
    <submittedName>
        <fullName evidence="1">Uncharacterized protein</fullName>
    </submittedName>
</protein>
<name>A0A9P4US73_9PLEO</name>
<comment type="caution">
    <text evidence="1">The sequence shown here is derived from an EMBL/GenBank/DDBJ whole genome shotgun (WGS) entry which is preliminary data.</text>
</comment>
<evidence type="ECO:0000313" key="2">
    <source>
        <dbReference type="Proteomes" id="UP000799444"/>
    </source>
</evidence>
<evidence type="ECO:0000313" key="1">
    <source>
        <dbReference type="EMBL" id="KAF2726432.1"/>
    </source>
</evidence>
<dbReference type="AlphaFoldDB" id="A0A9P4US73"/>